<evidence type="ECO:0000313" key="2">
    <source>
        <dbReference type="EMBL" id="KZV79751.1"/>
    </source>
</evidence>
<dbReference type="InParanoid" id="A0A165B3C4"/>
<dbReference type="AlphaFoldDB" id="A0A165B3C4"/>
<evidence type="ECO:0000313" key="3">
    <source>
        <dbReference type="Proteomes" id="UP000077266"/>
    </source>
</evidence>
<dbReference type="Proteomes" id="UP000077266">
    <property type="component" value="Unassembled WGS sequence"/>
</dbReference>
<keyword evidence="3" id="KW-1185">Reference proteome</keyword>
<organism evidence="2 3">
    <name type="scientific">Exidia glandulosa HHB12029</name>
    <dbReference type="NCBI Taxonomy" id="1314781"/>
    <lineage>
        <taxon>Eukaryota</taxon>
        <taxon>Fungi</taxon>
        <taxon>Dikarya</taxon>
        <taxon>Basidiomycota</taxon>
        <taxon>Agaricomycotina</taxon>
        <taxon>Agaricomycetes</taxon>
        <taxon>Auriculariales</taxon>
        <taxon>Exidiaceae</taxon>
        <taxon>Exidia</taxon>
    </lineage>
</organism>
<feature type="region of interest" description="Disordered" evidence="1">
    <location>
        <begin position="37"/>
        <end position="64"/>
    </location>
</feature>
<dbReference type="EMBL" id="KV426569">
    <property type="protein sequence ID" value="KZV79751.1"/>
    <property type="molecule type" value="Genomic_DNA"/>
</dbReference>
<feature type="region of interest" description="Disordered" evidence="1">
    <location>
        <begin position="79"/>
        <end position="98"/>
    </location>
</feature>
<gene>
    <name evidence="2" type="ORF">EXIGLDRAFT_734314</name>
</gene>
<proteinExistence type="predicted"/>
<evidence type="ECO:0000256" key="1">
    <source>
        <dbReference type="SAM" id="MobiDB-lite"/>
    </source>
</evidence>
<reference evidence="2 3" key="1">
    <citation type="journal article" date="2016" name="Mol. Biol. Evol.">
        <title>Comparative Genomics of Early-Diverging Mushroom-Forming Fungi Provides Insights into the Origins of Lignocellulose Decay Capabilities.</title>
        <authorList>
            <person name="Nagy L.G."/>
            <person name="Riley R."/>
            <person name="Tritt A."/>
            <person name="Adam C."/>
            <person name="Daum C."/>
            <person name="Floudas D."/>
            <person name="Sun H."/>
            <person name="Yadav J.S."/>
            <person name="Pangilinan J."/>
            <person name="Larsson K.H."/>
            <person name="Matsuura K."/>
            <person name="Barry K."/>
            <person name="Labutti K."/>
            <person name="Kuo R."/>
            <person name="Ohm R.A."/>
            <person name="Bhattacharya S.S."/>
            <person name="Shirouzu T."/>
            <person name="Yoshinaga Y."/>
            <person name="Martin F.M."/>
            <person name="Grigoriev I.V."/>
            <person name="Hibbett D.S."/>
        </authorList>
    </citation>
    <scope>NUCLEOTIDE SEQUENCE [LARGE SCALE GENOMIC DNA]</scope>
    <source>
        <strain evidence="2 3">HHB12029</strain>
    </source>
</reference>
<name>A0A165B3C4_EXIGL</name>
<protein>
    <submittedName>
        <fullName evidence="2">Uncharacterized protein</fullName>
    </submittedName>
</protein>
<sequence length="98" mass="10757">MPYNSVRRAGTGGREERRGAVSVVLSRCTGLYRALRRRERAPGKQARGGRADKGRNARTRVATRSDEERLAVLYRALSRSTPATNGPHVGQARRLGAV</sequence>
<feature type="non-terminal residue" evidence="2">
    <location>
        <position position="98"/>
    </location>
</feature>
<accession>A0A165B3C4</accession>